<accession>A0ABR2H9L2</accession>
<dbReference type="InterPro" id="IPR019273">
    <property type="entry name" value="Lunapark_Znf"/>
</dbReference>
<gene>
    <name evidence="4" type="ORF">M9Y10_025469</name>
</gene>
<feature type="transmembrane region" description="Helical" evidence="2">
    <location>
        <begin position="63"/>
        <end position="81"/>
    </location>
</feature>
<feature type="transmembrane region" description="Helical" evidence="2">
    <location>
        <begin position="38"/>
        <end position="57"/>
    </location>
</feature>
<evidence type="ECO:0000256" key="1">
    <source>
        <dbReference type="SAM" id="MobiDB-lite"/>
    </source>
</evidence>
<evidence type="ECO:0000313" key="5">
    <source>
        <dbReference type="Proteomes" id="UP001470230"/>
    </source>
</evidence>
<feature type="domain" description="Lunapark zinc ribbon" evidence="3">
    <location>
        <begin position="151"/>
        <end position="182"/>
    </location>
</feature>
<feature type="region of interest" description="Disordered" evidence="1">
    <location>
        <begin position="196"/>
        <end position="217"/>
    </location>
</feature>
<name>A0ABR2H9L2_9EUKA</name>
<keyword evidence="5" id="KW-1185">Reference proteome</keyword>
<evidence type="ECO:0000259" key="3">
    <source>
        <dbReference type="Pfam" id="PF10058"/>
    </source>
</evidence>
<sequence>MVLFGLFQKRSLTPTEEIDLLGQKEKILQARKKNSPNIMNKLIIFCASLTLGLLIFFNLNINIYIGISMVNTLLVWLYKPYHLKRIDKQITAVRKEKTEKAQKLKEQASHAGVLYTHLRNDEIKSKTQVMNYDSYPFLCHVWDKIFHNYLYNPNALICPYCKSNNGLFDPSTRINYICPNCKRHAFSNYKFSISEKEKEKLKEKEKEKEKEKDKKKD</sequence>
<keyword evidence="2" id="KW-1133">Transmembrane helix</keyword>
<keyword evidence="2" id="KW-0812">Transmembrane</keyword>
<comment type="caution">
    <text evidence="4">The sequence shown here is derived from an EMBL/GenBank/DDBJ whole genome shotgun (WGS) entry which is preliminary data.</text>
</comment>
<keyword evidence="2" id="KW-0472">Membrane</keyword>
<dbReference type="Pfam" id="PF10058">
    <property type="entry name" value="Zn_ribbon_10"/>
    <property type="match status" value="1"/>
</dbReference>
<protein>
    <recommendedName>
        <fullName evidence="3">Lunapark zinc ribbon domain-containing protein</fullName>
    </recommendedName>
</protein>
<dbReference type="EMBL" id="JAPFFF010000037">
    <property type="protein sequence ID" value="KAK8842611.1"/>
    <property type="molecule type" value="Genomic_DNA"/>
</dbReference>
<reference evidence="4 5" key="1">
    <citation type="submission" date="2024-04" db="EMBL/GenBank/DDBJ databases">
        <title>Tritrichomonas musculus Genome.</title>
        <authorList>
            <person name="Alves-Ferreira E."/>
            <person name="Grigg M."/>
            <person name="Lorenzi H."/>
            <person name="Galac M."/>
        </authorList>
    </citation>
    <scope>NUCLEOTIDE SEQUENCE [LARGE SCALE GENOMIC DNA]</scope>
    <source>
        <strain evidence="4 5">EAF2021</strain>
    </source>
</reference>
<proteinExistence type="predicted"/>
<organism evidence="4 5">
    <name type="scientific">Tritrichomonas musculus</name>
    <dbReference type="NCBI Taxonomy" id="1915356"/>
    <lineage>
        <taxon>Eukaryota</taxon>
        <taxon>Metamonada</taxon>
        <taxon>Parabasalia</taxon>
        <taxon>Tritrichomonadida</taxon>
        <taxon>Tritrichomonadidae</taxon>
        <taxon>Tritrichomonas</taxon>
    </lineage>
</organism>
<dbReference type="Proteomes" id="UP001470230">
    <property type="component" value="Unassembled WGS sequence"/>
</dbReference>
<evidence type="ECO:0000256" key="2">
    <source>
        <dbReference type="SAM" id="Phobius"/>
    </source>
</evidence>
<evidence type="ECO:0000313" key="4">
    <source>
        <dbReference type="EMBL" id="KAK8842611.1"/>
    </source>
</evidence>